<proteinExistence type="predicted"/>
<organism evidence="3 4">
    <name type="scientific">Niveomyces insectorum RCEF 264</name>
    <dbReference type="NCBI Taxonomy" id="1081102"/>
    <lineage>
        <taxon>Eukaryota</taxon>
        <taxon>Fungi</taxon>
        <taxon>Dikarya</taxon>
        <taxon>Ascomycota</taxon>
        <taxon>Pezizomycotina</taxon>
        <taxon>Sordariomycetes</taxon>
        <taxon>Hypocreomycetidae</taxon>
        <taxon>Hypocreales</taxon>
        <taxon>Cordycipitaceae</taxon>
        <taxon>Niveomyces</taxon>
    </lineage>
</organism>
<name>A0A167QVE3_9HYPO</name>
<accession>A0A167QVE3</accession>
<dbReference type="InterPro" id="IPR052895">
    <property type="entry name" value="HetReg/Transcr_Mod"/>
</dbReference>
<dbReference type="STRING" id="1081102.A0A167QVE3"/>
<feature type="domain" description="Heterokaryon incompatibility" evidence="2">
    <location>
        <begin position="117"/>
        <end position="302"/>
    </location>
</feature>
<protein>
    <submittedName>
        <fullName evidence="3">Heterokaryon incompatibility protein</fullName>
    </submittedName>
</protein>
<dbReference type="OrthoDB" id="4870888at2759"/>
<sequence length="711" mass="78669">MITRDDIDELAWRLYLPPFVKCEALLTSLVFNQFPRKFIHSMYDPLAKYDAYEAQFAKVEPPLSIQEDVDGHTPPYIYTALPPNYIRLLHVQPATSSSEPIRCELAVHSVDADLPAFEALSYVWGNTAEAHWIACERGTKALRVTRNLLVALQHLRPTANERPADAAQSPPPPPLLPVSSPRALWVDAVCINQGNLAERSQQVQLMHRVYSGAWRVVVWLGPAHSDSDRALQMVRRLHAADEATKSEPQLQPQPKPRQTAPRHISPAELLELGLPPETGVDWTALDALFWRPWFVRMWVVQELAVARDAVVVCGRTSLPFACMQAAALFASRHLLGSVTPVTYDRVVALVAARINYQCGAAVTLPELLLAFRALRATEPVDKVYALLNVVPHGAGRALLRPDYTRSAAAVFVETARALLRQSLDILSQNCDPVWKRMARDLPSWTPDWSCAPRETPFSCNTHFSTWCAGGAAAAQHMRFSSSSSSDDDDQKCLILRGRLLDRVRTAGGNFFLPRSQRLQAASKAYSTAQQTRDVLSKRRQLRATERLVYGLRDYPATGEPLRTVLQKLLIADANTNADAAAATDDDDNDNNDAAAAATKLGTTEVQPPAADGGLDTPAAVGYYARRFYGHFMVATTGRRLYTTRRGYVGLGPLSTAPGDYVALFHGGKTAYILRPAKQRGTFTFIGESYLHGFMHGEGMHDEYPVQELTIV</sequence>
<feature type="region of interest" description="Disordered" evidence="1">
    <location>
        <begin position="241"/>
        <end position="261"/>
    </location>
</feature>
<evidence type="ECO:0000313" key="4">
    <source>
        <dbReference type="Proteomes" id="UP000076874"/>
    </source>
</evidence>
<dbReference type="Proteomes" id="UP000076874">
    <property type="component" value="Unassembled WGS sequence"/>
</dbReference>
<gene>
    <name evidence="3" type="ORF">SPI_06886</name>
</gene>
<evidence type="ECO:0000256" key="1">
    <source>
        <dbReference type="SAM" id="MobiDB-lite"/>
    </source>
</evidence>
<dbReference type="AlphaFoldDB" id="A0A167QVE3"/>
<dbReference type="Pfam" id="PF06985">
    <property type="entry name" value="HET"/>
    <property type="match status" value="1"/>
</dbReference>
<keyword evidence="4" id="KW-1185">Reference proteome</keyword>
<dbReference type="PANTHER" id="PTHR24148:SF64">
    <property type="entry name" value="HETEROKARYON INCOMPATIBILITY DOMAIN-CONTAINING PROTEIN"/>
    <property type="match status" value="1"/>
</dbReference>
<dbReference type="EMBL" id="AZHD01000013">
    <property type="protein sequence ID" value="OAA58001.1"/>
    <property type="molecule type" value="Genomic_DNA"/>
</dbReference>
<comment type="caution">
    <text evidence="3">The sequence shown here is derived from an EMBL/GenBank/DDBJ whole genome shotgun (WGS) entry which is preliminary data.</text>
</comment>
<dbReference type="PANTHER" id="PTHR24148">
    <property type="entry name" value="ANKYRIN REPEAT DOMAIN-CONTAINING PROTEIN 39 HOMOLOG-RELATED"/>
    <property type="match status" value="1"/>
</dbReference>
<evidence type="ECO:0000259" key="2">
    <source>
        <dbReference type="Pfam" id="PF06985"/>
    </source>
</evidence>
<evidence type="ECO:0000313" key="3">
    <source>
        <dbReference type="EMBL" id="OAA58001.1"/>
    </source>
</evidence>
<reference evidence="3 4" key="1">
    <citation type="journal article" date="2016" name="Genome Biol. Evol.">
        <title>Divergent and convergent evolution of fungal pathogenicity.</title>
        <authorList>
            <person name="Shang Y."/>
            <person name="Xiao G."/>
            <person name="Zheng P."/>
            <person name="Cen K."/>
            <person name="Zhan S."/>
            <person name="Wang C."/>
        </authorList>
    </citation>
    <scope>NUCLEOTIDE SEQUENCE [LARGE SCALE GENOMIC DNA]</scope>
    <source>
        <strain evidence="3 4">RCEF 264</strain>
    </source>
</reference>
<dbReference type="InterPro" id="IPR010730">
    <property type="entry name" value="HET"/>
</dbReference>
<dbReference type="Pfam" id="PF26639">
    <property type="entry name" value="Het-6_barrel"/>
    <property type="match status" value="1"/>
</dbReference>